<gene>
    <name evidence="1" type="ORF">MG292_01220</name>
</gene>
<proteinExistence type="predicted"/>
<reference evidence="1 2" key="2">
    <citation type="submission" date="2023-06" db="EMBL/GenBank/DDBJ databases">
        <title>Complete Genome Sequence of Flavobacterium keumense K3R-10.</title>
        <authorList>
            <person name="Jeong H."/>
            <person name="Jhang S.Y."/>
            <person name="Kim J.N."/>
        </authorList>
    </citation>
    <scope>NUCLEOTIDE SEQUENCE [LARGE SCALE GENOMIC DNA]</scope>
    <source>
        <strain evidence="1 2">K3R-10</strain>
    </source>
</reference>
<dbReference type="Proteomes" id="UP001232117">
    <property type="component" value="Chromosome"/>
</dbReference>
<evidence type="ECO:0008006" key="3">
    <source>
        <dbReference type="Google" id="ProtNLM"/>
    </source>
</evidence>
<evidence type="ECO:0000313" key="2">
    <source>
        <dbReference type="Proteomes" id="UP001232117"/>
    </source>
</evidence>
<organism evidence="1 2">
    <name type="scientific">Flavobacterium keumense</name>
    <dbReference type="NCBI Taxonomy" id="1306518"/>
    <lineage>
        <taxon>Bacteria</taxon>
        <taxon>Pseudomonadati</taxon>
        <taxon>Bacteroidota</taxon>
        <taxon>Flavobacteriia</taxon>
        <taxon>Flavobacteriales</taxon>
        <taxon>Flavobacteriaceae</taxon>
        <taxon>Flavobacterium</taxon>
    </lineage>
</organism>
<protein>
    <recommendedName>
        <fullName evidence="3">Ankyrin repeat protein</fullName>
    </recommendedName>
</protein>
<dbReference type="RefSeq" id="WP_264534508.1">
    <property type="nucleotide sequence ID" value="NZ_CP092332.1"/>
</dbReference>
<evidence type="ECO:0000313" key="1">
    <source>
        <dbReference type="EMBL" id="WGK94875.1"/>
    </source>
</evidence>
<keyword evidence="2" id="KW-1185">Reference proteome</keyword>
<name>A0ABY8N5G0_9FLAO</name>
<sequence length="115" mass="13277">MRNNYIIILIILVFLSCNKDKEICKLLNSNEKDEIIEGAFEAANSGDSKYIPLLLKNANDARRSTNLKFKGYSVYQAKMLAIKRISKKEPSRIISRKPDSLVIKYYILLFSKSER</sequence>
<dbReference type="PROSITE" id="PS51257">
    <property type="entry name" value="PROKAR_LIPOPROTEIN"/>
    <property type="match status" value="1"/>
</dbReference>
<reference evidence="1 2" key="1">
    <citation type="submission" date="2022-02" db="EMBL/GenBank/DDBJ databases">
        <authorList>
            <person name="Cha I.-T."/>
            <person name="Lee K.-E."/>
            <person name="Park S.-J."/>
        </authorList>
    </citation>
    <scope>NUCLEOTIDE SEQUENCE [LARGE SCALE GENOMIC DNA]</scope>
    <source>
        <strain evidence="1 2">K3R-10</strain>
    </source>
</reference>
<accession>A0ABY8N5G0</accession>
<dbReference type="EMBL" id="CP092332">
    <property type="protein sequence ID" value="WGK94875.1"/>
    <property type="molecule type" value="Genomic_DNA"/>
</dbReference>